<keyword evidence="2" id="KW-1185">Reference proteome</keyword>
<name>A0A182F1P2_ANOAL</name>
<evidence type="ECO:0000313" key="2">
    <source>
        <dbReference type="Proteomes" id="UP000069272"/>
    </source>
</evidence>
<accession>A0A182F1P2</accession>
<organism evidence="1 2">
    <name type="scientific">Anopheles albimanus</name>
    <name type="common">New world malaria mosquito</name>
    <dbReference type="NCBI Taxonomy" id="7167"/>
    <lineage>
        <taxon>Eukaryota</taxon>
        <taxon>Metazoa</taxon>
        <taxon>Ecdysozoa</taxon>
        <taxon>Arthropoda</taxon>
        <taxon>Hexapoda</taxon>
        <taxon>Insecta</taxon>
        <taxon>Pterygota</taxon>
        <taxon>Neoptera</taxon>
        <taxon>Endopterygota</taxon>
        <taxon>Diptera</taxon>
        <taxon>Nematocera</taxon>
        <taxon>Culicoidea</taxon>
        <taxon>Culicidae</taxon>
        <taxon>Anophelinae</taxon>
        <taxon>Anopheles</taxon>
    </lineage>
</organism>
<dbReference type="NCBIfam" id="TIGR03696">
    <property type="entry name" value="Rhs_assc_core"/>
    <property type="match status" value="1"/>
</dbReference>
<dbReference type="Proteomes" id="UP000069272">
    <property type="component" value="Chromosome 2L"/>
</dbReference>
<reference evidence="1" key="2">
    <citation type="submission" date="2022-08" db="UniProtKB">
        <authorList>
            <consortium name="EnsemblMetazoa"/>
        </authorList>
    </citation>
    <scope>IDENTIFICATION</scope>
    <source>
        <strain evidence="1">STECLA/ALBI9_A</strain>
    </source>
</reference>
<dbReference type="VEuPathDB" id="VectorBase:AALB000371"/>
<dbReference type="STRING" id="7167.A0A182F1P2"/>
<sequence length="3405" mass="387736">MNAETAIAESSVYKVSLRDHQIVAQVEAHDTTEVKQGSIKSILFVRINRSLLIYEQRNEVWIEVQREAAFFSVGHKTPLYPWDVFDDGWLLVRRIEGLCTYRWSATALKLVTVIAEYHDAFGYGDPGSDFHIGKIFPVDNRIGVVTRLNSTVEFRSIDLTDVAKPLQALLHPPELGAEWTKPSSRITLIEHVDDKPQLTIALRSESELRLFRFSEQYELKLLVKIPKFPPIGKDYDWIVFAKFDDTKYNDLLHFSNEGLTMYRFNETVETFDRVHYSTAFSKLRGWTVKTAETIMTTDIDGNGTDELFGSGPKGLLALRLYQGNLGFDFSSVLDDHVENPSIRYGLVKFIGNRVSSANEPEMFMQTSDGLAKIRTKRYTSEPELAASLPAPSELDSIAEFSSLTPDKIAIPELFAQSMYTLWLHDQLDLSTLLQPFNPHSGTVELSLPLIDIRNPFGVGVRKLFQYKNIDYSNELGRGWSFPLDYIMVDRKMSAFSQDHIYSFVKDNQRIILKRVPEYDPRIVDMSFAIEGYDDVKIRYIRSSDTWEVKIENRTLQYRVVKNFQLQYVCPSWPLCGPTAVKVEKQATIWYLVSELDGTGQSASYDYELVRQGADIRLVRITLNDGSMVKLSYDHDHLSNFAILTGKYEQHVQLHYTGASNATRLQAITQSDRKLFEFEYDQHDRLSRMVYPNGVVWSASYTDRAIDASALNRKILISHTPSIFYGPDYMVVVDANAVDGIIELNVRDPLGATSSAKTNQTITVAAMPKFKSHTVHALEQLIVVTIMYEATKDIAILQYTGDTGEGWTHRAYHNEFPLNGTVTAGNAFALISDTKELHLLTVSEAGTYSDFVVRTELPRNFVVHAFAHGYATFDQSMRIYVLRDGIGWIESTASPNWDSFAAINSFVESFAISTELKDSIRKGLVADMLSSYRQALILKAPVFTGSRLEMWVRFIMLDLSETVKVNSYFTVKLELADMKTFTYTVRTQEDDAFHLGYGWHEHKYHLRVRNSSGPHRHAFETRRKEVEAERSNMHYREWAKLWNDTVDMLKGEYARIYKTVKDAVVFALDLSQFGLLTNADGVLVGGHQIKNDGFNWTQHRLNDDTLRMRKVDKQLMGDYRLVKESAEAHFKLVSNGSRATLFDTGTPKPRELQLVLPAYVQSQRPGAALQVFFLDRQKTVTFPLNETMNQASNQLAIITTIQEEATTPRTWLMFRSVKYFIDSRITVFAKQTLTAPFQQVPLVSAHQYDVHDLQLSADGYVFRKLKILPGGNPDQYGWYEQSIDLQTGTTVRKAFASDGHEVLDPRLRDEQKKRQAADQRPSEADLDRMILDKGGRLQVLDLGSYRMAEEMVGYYGFEMYETDAIGVQKRWTFDRKHVVRESENRFLRLTGRGSNLTGTFEPAEANSTFVVSCWLRTKAPSGDQPLDNLTVQVLARNGTASFRNAMTAASAQVKHQIGSWNYVETILDVTHLPPATKLSFLITVTPSEAHPQIDIDHIRFSPLTMPLAINVYKPITGELRMVLGTNGLPRYCFYNPQGKKSIMFSERAEVLELSVESKIMFTRQMAARPCLIEVKPRTSNYNDFGAERWRKTGAEWVIEHGSATYHGLSSTTISRTLDRHCSSLSIRFVYRLLPPGQPVLSFSWRGITFPLQCPDRSTGCTPSYGEILIVLTEVRASIWLDGVLLQEALLQKATDDRTFTLHSTGPFEVSEFVEMYDGRIKITYHNLSGQPTQLVVYEAPDRVRVREIWYDEIERPIMQTKWTQVHRTAEQPQFFGFYERFVVGMDNATERLTGMVTDLHAACEGYPYSRTIYSKNPTDSKQIQGLPGKMYGITGKYRRRYSNRPPNRWLNTLFPLSAGYQHRVVEHPGGAVRLTVEDKDGNKVAKYSKVGNYEDRLTTYRFNEASKLVQELPPLYHSAARTMTTNGPFFETSTSPPADLLKLQKLWEVRSDYENGGQRMIRRRTPDGGITHYLYDRYGALRFTLHKDHGETLDRVIHFVYAPNGKVTREALVDLTHEECNRILANNEDVPRSTDSIETLYGEQDSQPRFRYRSQLSTRYIGDDQMTEYLLFGERDLLLKKAYVVNTLNMSYSIDYEWQNDKLRSIVYPISFGDVGRLKLIHDYNGHGEMTAIRSETNAEPLFTFGYNADGVLEKMTVEPGTDRSFTRNFTYNEPGFLVRIDDPYLSERISYLETDSYGQDSYTPIYEGLISQTFFTAHWQPTVGALRNGIFPEYFVNDLLNPKQAAVCFEALQRAGYLQNNQVNRTLYGERDDELPHICGDRIPLNHLARVLSSKSFPLEYGHRYDYDDHDQMMKAKYFHGKDEHKLSPLTHKSFAREIPGVSEQDSKTIWDALTSSEFLTTDCTNPSLCHGRPGIRSLFKPFVQQHRFSKQLETMLSRAIADRTGVSEQDFERKCHRWIEASHMVKARCEEAKALLKEQRVLGPSAESARQALQEEFESTLKAFRQHVPDIVHVLAHHFATGLGRSAADVQSYEIDANGNHRMFYTGFTRYRMEYCDGTNQITKVHRLSFDRVQSKEESFEMQHNSDGAVTVAEHKGIKHMEYDRILHRVSKIEMMDGRKLHFQYDVRGERTFKQVLDVEGSITHEKYYIRDANGIVLVDMEMTYLASDQPPDVRVTSYLYKDQQLIGFVRNDQLYSVITDHEGSVRLVVKNGEVVAAYDYLPYGQIFRRYGTDFDGQISYLYTGQEWDEDIELYNYRARLYDPDIGRFYQMDPKEQYASPYVYAGNSPVSLVDPDGEFAFAITCFILALIGAYVGASTVARSWNPLQWDWKSKSLWLGMIGGALTGLSIPFNMSASVAYFVGLGLSLTTSISIMVCSGITLAYFSMAAASGSWNPADFDLTSPSTWNALIGGVAMAAFVVTNPRSLYNSFKAITTALGRALFVATKVTMSLTFAYFFAVIKMGGEFDVTKWDFSDPGLYYSMFDAFASVTCIMMVTRNLPNTARSYAKKISTSLDRFAETKVFFRMHRLMKGDWSSKMAGMRFFLRTNALAIANLQRGAIPIAFYAFILSLRIGDSYEKSPVPGFSVLVQILSTAVATKGFSNRIIKPAFGRLTNQPLALALEGPLPLPLDEAGYAYCNRTSSSSAGRIASMFNWFEIPYEWLSFGAYKPPASNTVHSKHVSTTRGNSNQQNSKPATIIRNCYRVSEPTEGMRDYVKCYSQSSTETIYPKPQANLEASDHYRSCMPISYAGAPSISCDGERSNLLSMQLLPPAPKVFDYLDGWLLLARVTPAALREVHRLVQTVFDRSVAGTPGEQTQQQKDKLEQRCRSVCRLSESALARWRMDWVKPLLEDVKDDVKEYLQYGRGSYSLLQERLDALADDVEEEIDLRKQTEQTFSYQPQATSFPPTFPMTRSTDLEPGYCISEVNATASFKACLHIDRSH</sequence>
<dbReference type="PANTHER" id="PTHR32305:SF15">
    <property type="entry name" value="PROTEIN RHSA-RELATED"/>
    <property type="match status" value="1"/>
</dbReference>
<protein>
    <submittedName>
        <fullName evidence="1">Uncharacterized protein</fullName>
    </submittedName>
</protein>
<dbReference type="Gene3D" id="2.180.10.10">
    <property type="entry name" value="RHS repeat-associated core"/>
    <property type="match status" value="2"/>
</dbReference>
<dbReference type="Pfam" id="PF15651">
    <property type="entry name" value="Tox-SGS"/>
    <property type="match status" value="1"/>
</dbReference>
<dbReference type="InterPro" id="IPR022385">
    <property type="entry name" value="Rhs_assc_core"/>
</dbReference>
<proteinExistence type="predicted"/>
<dbReference type="PANTHER" id="PTHR32305">
    <property type="match status" value="1"/>
</dbReference>
<dbReference type="InterPro" id="IPR028901">
    <property type="entry name" value="Tox-SGS_dom"/>
</dbReference>
<dbReference type="InterPro" id="IPR050708">
    <property type="entry name" value="T6SS_VgrG/RHS"/>
</dbReference>
<dbReference type="VEuPathDB" id="VectorBase:AALB20_028693"/>
<reference evidence="1 2" key="1">
    <citation type="journal article" date="2017" name="G3 (Bethesda)">
        <title>The Physical Genome Mapping of Anopheles albimanus Corrected Scaffold Misassemblies and Identified Interarm Rearrangements in Genus Anopheles.</title>
        <authorList>
            <person name="Artemov G.N."/>
            <person name="Peery A.N."/>
            <person name="Jiang X."/>
            <person name="Tu Z."/>
            <person name="Stegniy V.N."/>
            <person name="Sharakhova M.V."/>
            <person name="Sharakhov I.V."/>
        </authorList>
    </citation>
    <scope>NUCLEOTIDE SEQUENCE [LARGE SCALE GENOMIC DNA]</scope>
    <source>
        <strain evidence="1 2">ALBI9_A</strain>
    </source>
</reference>
<dbReference type="EnsemblMetazoa" id="AALB000371-RA">
    <property type="protein sequence ID" value="AALB000371-PA"/>
    <property type="gene ID" value="AALB000371"/>
</dbReference>
<evidence type="ECO:0000313" key="1">
    <source>
        <dbReference type="EnsemblMetazoa" id="AALB000371-PA"/>
    </source>
</evidence>